<keyword evidence="3" id="KW-1185">Reference proteome</keyword>
<sequence>MENSLKPERAFSPHDFKKNPDFQAPADYGPPKLQKKLYIPMKEYPSYNFIRLYNMSAVIVFMEVFVVFKSCPGNVCKLKNRPHYLDPTTLHLPNNTLRFFPFPLHKP</sequence>
<dbReference type="STRING" id="13333.W1NU59"/>
<dbReference type="EMBL" id="KI395483">
    <property type="protein sequence ID" value="ERM98164.1"/>
    <property type="molecule type" value="Genomic_DNA"/>
</dbReference>
<proteinExistence type="predicted"/>
<name>W1NU59_AMBTC</name>
<dbReference type="Proteomes" id="UP000017836">
    <property type="component" value="Unassembled WGS sequence"/>
</dbReference>
<evidence type="ECO:0000256" key="1">
    <source>
        <dbReference type="SAM" id="MobiDB-lite"/>
    </source>
</evidence>
<accession>W1NU59</accession>
<evidence type="ECO:0000313" key="2">
    <source>
        <dbReference type="EMBL" id="ERM98164.1"/>
    </source>
</evidence>
<dbReference type="AlphaFoldDB" id="W1NU59"/>
<protein>
    <submittedName>
        <fullName evidence="2">Uncharacterized protein</fullName>
    </submittedName>
</protein>
<evidence type="ECO:0000313" key="3">
    <source>
        <dbReference type="Proteomes" id="UP000017836"/>
    </source>
</evidence>
<dbReference type="HOGENOM" id="CLU_2213499_0_0_1"/>
<organism evidence="2 3">
    <name type="scientific">Amborella trichopoda</name>
    <dbReference type="NCBI Taxonomy" id="13333"/>
    <lineage>
        <taxon>Eukaryota</taxon>
        <taxon>Viridiplantae</taxon>
        <taxon>Streptophyta</taxon>
        <taxon>Embryophyta</taxon>
        <taxon>Tracheophyta</taxon>
        <taxon>Spermatophyta</taxon>
        <taxon>Magnoliopsida</taxon>
        <taxon>Amborellales</taxon>
        <taxon>Amborellaceae</taxon>
        <taxon>Amborella</taxon>
    </lineage>
</organism>
<reference evidence="3" key="1">
    <citation type="journal article" date="2013" name="Science">
        <title>The Amborella genome and the evolution of flowering plants.</title>
        <authorList>
            <consortium name="Amborella Genome Project"/>
        </authorList>
    </citation>
    <scope>NUCLEOTIDE SEQUENCE [LARGE SCALE GENOMIC DNA]</scope>
</reference>
<dbReference type="GO" id="GO:0045292">
    <property type="term" value="P:mRNA cis splicing, via spliceosome"/>
    <property type="evidence" value="ECO:0000318"/>
    <property type="project" value="GO_Central"/>
</dbReference>
<feature type="compositionally biased region" description="Basic and acidic residues" evidence="1">
    <location>
        <begin position="1"/>
        <end position="20"/>
    </location>
</feature>
<dbReference type="GO" id="GO:0003729">
    <property type="term" value="F:mRNA binding"/>
    <property type="evidence" value="ECO:0000318"/>
    <property type="project" value="GO_Central"/>
</dbReference>
<dbReference type="InterPro" id="IPR036612">
    <property type="entry name" value="KH_dom_type_1_sf"/>
</dbReference>
<gene>
    <name evidence="2" type="ORF">AMTR_s00095p00106600</name>
</gene>
<dbReference type="Gramene" id="ERM98164">
    <property type="protein sequence ID" value="ERM98164"/>
    <property type="gene ID" value="AMTR_s00095p00106600"/>
</dbReference>
<feature type="region of interest" description="Disordered" evidence="1">
    <location>
        <begin position="1"/>
        <end position="31"/>
    </location>
</feature>
<dbReference type="Gene3D" id="3.30.1370.10">
    <property type="entry name" value="K Homology domain, type 1"/>
    <property type="match status" value="1"/>
</dbReference>
<dbReference type="GO" id="GO:0005634">
    <property type="term" value="C:nucleus"/>
    <property type="evidence" value="ECO:0000318"/>
    <property type="project" value="GO_Central"/>
</dbReference>